<sequence>MYEYHEAILKASFPEEVRNAIRGMFDEAYTMTNELIQREKWLTENPVARDIRPDILRAASARTAQLWCAKGILPFRCSFQTNSIKNCHHVELNGEGVILLLARVDAPKSIPPSSTFRDNVFDINIPLFPEYAIEKNPNIKQGFLATYGDRGKYEFQFGRVGIPGAKTWLAELPLARGPFGYITQKDHEEMLVELLDNARRVGEKSAGESED</sequence>
<gene>
    <name evidence="1" type="ORF">SAMN04488500_14011</name>
</gene>
<evidence type="ECO:0000313" key="1">
    <source>
        <dbReference type="EMBL" id="SMD16142.1"/>
    </source>
</evidence>
<evidence type="ECO:0000313" key="2">
    <source>
        <dbReference type="Proteomes" id="UP000192738"/>
    </source>
</evidence>
<dbReference type="EMBL" id="FWXI01000040">
    <property type="protein sequence ID" value="SMD16142.1"/>
    <property type="molecule type" value="Genomic_DNA"/>
</dbReference>
<name>A0A1W2F2W1_9FIRM</name>
<dbReference type="Proteomes" id="UP000192738">
    <property type="component" value="Unassembled WGS sequence"/>
</dbReference>
<accession>A0A1W2F2W1</accession>
<dbReference type="STRING" id="112901.SAMN04488500_14011"/>
<proteinExistence type="predicted"/>
<organism evidence="1 2">
    <name type="scientific">Sporomusa malonica</name>
    <dbReference type="NCBI Taxonomy" id="112901"/>
    <lineage>
        <taxon>Bacteria</taxon>
        <taxon>Bacillati</taxon>
        <taxon>Bacillota</taxon>
        <taxon>Negativicutes</taxon>
        <taxon>Selenomonadales</taxon>
        <taxon>Sporomusaceae</taxon>
        <taxon>Sporomusa</taxon>
    </lineage>
</organism>
<dbReference type="RefSeq" id="WP_084578464.1">
    <property type="nucleotide sequence ID" value="NZ_CP155572.1"/>
</dbReference>
<dbReference type="AlphaFoldDB" id="A0A1W2F2W1"/>
<keyword evidence="2" id="KW-1185">Reference proteome</keyword>
<reference evidence="1 2" key="1">
    <citation type="submission" date="2017-04" db="EMBL/GenBank/DDBJ databases">
        <authorList>
            <person name="Afonso C.L."/>
            <person name="Miller P.J."/>
            <person name="Scott M.A."/>
            <person name="Spackman E."/>
            <person name="Goraichik I."/>
            <person name="Dimitrov K.M."/>
            <person name="Suarez D.L."/>
            <person name="Swayne D.E."/>
        </authorList>
    </citation>
    <scope>NUCLEOTIDE SEQUENCE [LARGE SCALE GENOMIC DNA]</scope>
    <source>
        <strain evidence="1 2">DSM 5090</strain>
    </source>
</reference>
<protein>
    <submittedName>
        <fullName evidence="1">Uncharacterized protein</fullName>
    </submittedName>
</protein>
<dbReference type="OrthoDB" id="7375978at2"/>